<evidence type="ECO:0000313" key="1">
    <source>
        <dbReference type="EMBL" id="AFZ51493.1"/>
    </source>
</evidence>
<sequence length="253" mass="28361">MKFLRNWSIRLGLVSGAVASVWLGMTSDSLALPQAQIIQKLQQVPVFTVANENGAPLVASGENNSRVAGVFISQQDAEEFISRLKQDNPELGEQVQVVALSLGRVYQMDQENEGQTEGLDFTYVPMEDEVESAMSLLQAQGEQVQNFPGVPLFIARGGEDEGYLMVERDGQQIIPLFFEKQQLQRMVDQFKQDQPQQAQSVQIDVVTLESMLQTLEEKDDEQLKQVVLVPSQESLQFLQSVSEQQLQQQQQSN</sequence>
<dbReference type="PANTHER" id="PTHR33926:SF4">
    <property type="entry name" value="PROTEIN TIC 22, CHLOROPLASTIC"/>
    <property type="match status" value="1"/>
</dbReference>
<dbReference type="EMBL" id="CP003944">
    <property type="protein sequence ID" value="AFZ51493.1"/>
    <property type="molecule type" value="Genomic_DNA"/>
</dbReference>
<dbReference type="eggNOG" id="ENOG502Z8C3">
    <property type="taxonomic scope" value="Bacteria"/>
</dbReference>
<dbReference type="PANTHER" id="PTHR33926">
    <property type="entry name" value="PROTEIN TIC 22, CHLOROPLASTIC"/>
    <property type="match status" value="1"/>
</dbReference>
<dbReference type="HOGENOM" id="CLU_073560_0_0_3"/>
<dbReference type="KEGG" id="dsl:Dacsa_2940"/>
<dbReference type="GO" id="GO:0015031">
    <property type="term" value="P:protein transport"/>
    <property type="evidence" value="ECO:0007669"/>
    <property type="project" value="InterPro"/>
</dbReference>
<dbReference type="Proteomes" id="UP000010482">
    <property type="component" value="Chromosome"/>
</dbReference>
<dbReference type="Gene3D" id="3.40.1350.100">
    <property type="match status" value="2"/>
</dbReference>
<reference evidence="1" key="1">
    <citation type="submission" date="2012-04" db="EMBL/GenBank/DDBJ databases">
        <title>Finished genome of Dactylococcopsis salina PCC 8305.</title>
        <authorList>
            <consortium name="US DOE Joint Genome Institute"/>
            <person name="Gugger M."/>
            <person name="Coursin T."/>
            <person name="Rippka R."/>
            <person name="Tandeau De Marsac N."/>
            <person name="Huntemann M."/>
            <person name="Wei C.-L."/>
            <person name="Han J."/>
            <person name="Detter J.C."/>
            <person name="Han C."/>
            <person name="Tapia R."/>
            <person name="Daligault H."/>
            <person name="Chen A."/>
            <person name="Krypides N."/>
            <person name="Mavromatis K."/>
            <person name="Markowitz V."/>
            <person name="Szeto E."/>
            <person name="Ivanova N."/>
            <person name="Ovchinnikova G."/>
            <person name="Pagani I."/>
            <person name="Pati A."/>
            <person name="Goodwin L."/>
            <person name="Peters L."/>
            <person name="Pitluck S."/>
            <person name="Woyke T."/>
            <person name="Kerfeld C."/>
        </authorList>
    </citation>
    <scope>NUCLEOTIDE SEQUENCE [LARGE SCALE GENOMIC DNA]</scope>
    <source>
        <strain evidence="1">PCC 8305</strain>
    </source>
</reference>
<organism evidence="1 2">
    <name type="scientific">Dactylococcopsis salina (strain PCC 8305)</name>
    <name type="common">Myxobactron salinum</name>
    <dbReference type="NCBI Taxonomy" id="13035"/>
    <lineage>
        <taxon>Bacteria</taxon>
        <taxon>Bacillati</taxon>
        <taxon>Cyanobacteriota</taxon>
        <taxon>Cyanophyceae</taxon>
        <taxon>Nodosilineales</taxon>
        <taxon>Cymatolegaceae</taxon>
        <taxon>Dactylococcopsis</taxon>
    </lineage>
</organism>
<protein>
    <submittedName>
        <fullName evidence="1">Tic22-like family</fullName>
    </submittedName>
</protein>
<name>K9YZD6_DACS8</name>
<proteinExistence type="predicted"/>
<evidence type="ECO:0000313" key="2">
    <source>
        <dbReference type="Proteomes" id="UP000010482"/>
    </source>
</evidence>
<dbReference type="Pfam" id="PF04278">
    <property type="entry name" value="Tic22"/>
    <property type="match status" value="1"/>
</dbReference>
<accession>K9YZD6</accession>
<gene>
    <name evidence="1" type="ORF">Dacsa_2940</name>
</gene>
<dbReference type="OrthoDB" id="509198at2"/>
<dbReference type="AlphaFoldDB" id="K9YZD6"/>
<keyword evidence="2" id="KW-1185">Reference proteome</keyword>
<dbReference type="STRING" id="13035.Dacsa_2940"/>
<dbReference type="RefSeq" id="WP_015230473.1">
    <property type="nucleotide sequence ID" value="NC_019780.1"/>
</dbReference>
<dbReference type="InterPro" id="IPR007378">
    <property type="entry name" value="Tic22-like"/>
</dbReference>